<dbReference type="PANTHER" id="PTHR11969">
    <property type="entry name" value="MAX DIMERIZATION, MAD"/>
    <property type="match status" value="1"/>
</dbReference>
<dbReference type="GO" id="GO:0000981">
    <property type="term" value="F:DNA-binding transcription factor activity, RNA polymerase II-specific"/>
    <property type="evidence" value="ECO:0007669"/>
    <property type="project" value="TreeGrafter"/>
</dbReference>
<dbReference type="InterPro" id="IPR036638">
    <property type="entry name" value="HLH_DNA-bd_sf"/>
</dbReference>
<evidence type="ECO:0000256" key="1">
    <source>
        <dbReference type="ARBA" id="ARBA00004123"/>
    </source>
</evidence>
<dbReference type="InterPro" id="IPR011598">
    <property type="entry name" value="bHLH_dom"/>
</dbReference>
<proteinExistence type="predicted"/>
<protein>
    <submittedName>
        <fullName evidence="8">BHLH domain-containing protein</fullName>
    </submittedName>
</protein>
<evidence type="ECO:0000313" key="8">
    <source>
        <dbReference type="WBParaSite" id="scaffold587_cov278.g1371"/>
    </source>
</evidence>
<keyword evidence="7" id="KW-1185">Reference proteome</keyword>
<keyword evidence="5" id="KW-0539">Nucleus</keyword>
<keyword evidence="2" id="KW-0805">Transcription regulation</keyword>
<keyword evidence="3" id="KW-0238">DNA-binding</keyword>
<evidence type="ECO:0000256" key="2">
    <source>
        <dbReference type="ARBA" id="ARBA00023015"/>
    </source>
</evidence>
<dbReference type="WBParaSite" id="scaffold587_cov278.g1371">
    <property type="protein sequence ID" value="scaffold587_cov278.g1371"/>
    <property type="gene ID" value="scaffold587_cov278.g1371"/>
</dbReference>
<dbReference type="SUPFAM" id="SSF47459">
    <property type="entry name" value="HLH, helix-loop-helix DNA-binding domain"/>
    <property type="match status" value="1"/>
</dbReference>
<dbReference type="GO" id="GO:0000978">
    <property type="term" value="F:RNA polymerase II cis-regulatory region sequence-specific DNA binding"/>
    <property type="evidence" value="ECO:0007669"/>
    <property type="project" value="TreeGrafter"/>
</dbReference>
<feature type="domain" description="BHLH" evidence="6">
    <location>
        <begin position="7"/>
        <end position="59"/>
    </location>
</feature>
<name>A0A915N0V8_MELJA</name>
<dbReference type="Proteomes" id="UP000887561">
    <property type="component" value="Unplaced"/>
</dbReference>
<dbReference type="GO" id="GO:0005634">
    <property type="term" value="C:nucleus"/>
    <property type="evidence" value="ECO:0007669"/>
    <property type="project" value="UniProtKB-SubCell"/>
</dbReference>
<dbReference type="SMART" id="SM00353">
    <property type="entry name" value="HLH"/>
    <property type="match status" value="1"/>
</dbReference>
<reference evidence="8" key="1">
    <citation type="submission" date="2022-11" db="UniProtKB">
        <authorList>
            <consortium name="WormBaseParasite"/>
        </authorList>
    </citation>
    <scope>IDENTIFICATION</scope>
</reference>
<evidence type="ECO:0000256" key="3">
    <source>
        <dbReference type="ARBA" id="ARBA00023125"/>
    </source>
</evidence>
<dbReference type="PANTHER" id="PTHR11969:SF54">
    <property type="entry name" value="MAD-LIKE PROTEIN 1"/>
    <property type="match status" value="1"/>
</dbReference>
<dbReference type="GO" id="GO:0046983">
    <property type="term" value="F:protein dimerization activity"/>
    <property type="evidence" value="ECO:0007669"/>
    <property type="project" value="InterPro"/>
</dbReference>
<organism evidence="7 8">
    <name type="scientific">Meloidogyne javanica</name>
    <name type="common">Root-knot nematode worm</name>
    <dbReference type="NCBI Taxonomy" id="6303"/>
    <lineage>
        <taxon>Eukaryota</taxon>
        <taxon>Metazoa</taxon>
        <taxon>Ecdysozoa</taxon>
        <taxon>Nematoda</taxon>
        <taxon>Chromadorea</taxon>
        <taxon>Rhabditida</taxon>
        <taxon>Tylenchina</taxon>
        <taxon>Tylenchomorpha</taxon>
        <taxon>Tylenchoidea</taxon>
        <taxon>Meloidogynidae</taxon>
        <taxon>Meloidogyninae</taxon>
        <taxon>Meloidogyne</taxon>
        <taxon>Meloidogyne incognita group</taxon>
    </lineage>
</organism>
<evidence type="ECO:0000259" key="6">
    <source>
        <dbReference type="PROSITE" id="PS50888"/>
    </source>
</evidence>
<dbReference type="Pfam" id="PF00010">
    <property type="entry name" value="HLH"/>
    <property type="match status" value="1"/>
</dbReference>
<accession>A0A915N0V8</accession>
<dbReference type="AlphaFoldDB" id="A0A915N0V8"/>
<sequence length="211" mass="24164">MYGLCYFFMAAHNELEKNRRANLRGHLEALKSVLPPESDTHRDTTLSLLTRARNYIKFVDDQKSALLKKREALLAEHSRLQQLLQQNKGEGELPQYNDNNFKETTTSLIPSQNETCRKILKIVQIPEVREEEVEGEEEINVNFTQYEISQNCLIKEKKVGEEEKNNFKQESNNIKVNMEEYLSLNGLLPALPLLYPYSSVNSAGVAGTMTA</sequence>
<comment type="subcellular location">
    <subcellularLocation>
        <location evidence="1">Nucleus</location>
    </subcellularLocation>
</comment>
<dbReference type="PROSITE" id="PS50888">
    <property type="entry name" value="BHLH"/>
    <property type="match status" value="1"/>
</dbReference>
<keyword evidence="4" id="KW-0804">Transcription</keyword>
<evidence type="ECO:0000313" key="7">
    <source>
        <dbReference type="Proteomes" id="UP000887561"/>
    </source>
</evidence>
<evidence type="ECO:0000256" key="5">
    <source>
        <dbReference type="ARBA" id="ARBA00023242"/>
    </source>
</evidence>
<dbReference type="Gene3D" id="4.10.280.10">
    <property type="entry name" value="Helix-loop-helix DNA-binding domain"/>
    <property type="match status" value="1"/>
</dbReference>
<evidence type="ECO:0000256" key="4">
    <source>
        <dbReference type="ARBA" id="ARBA00023163"/>
    </source>
</evidence>